<dbReference type="AlphaFoldDB" id="A0A940ICS7"/>
<evidence type="ECO:0000259" key="13">
    <source>
        <dbReference type="Pfam" id="PF14535"/>
    </source>
</evidence>
<evidence type="ECO:0000256" key="2">
    <source>
        <dbReference type="ARBA" id="ARBA00022450"/>
    </source>
</evidence>
<keyword evidence="2" id="KW-0596">Phosphopantetheine</keyword>
<sequence length="434" mass="48584">MIFDPAHECMSTDAMRALQLERLKKIVRYAYDNVPFYKKKYDEAGVSPDDIVTLDDIRKLPFTVKSDLRDNYPYGLLAVPKTKLKRIHASSGTSGKPTVVCYTDKDMEIWSDCCARLAAAAGVNGDDIVQVSFGYGLFTGALGMHQGCEKLGAAIIPASSGNTERQVMLLKDLEATVLVCTPSYALYIGEMMEKLGYKPEDFKLRIGLFGSEASTEEMHREIANKLHVFTNDNYGLSELIGPGVSGECTEKCGMHINEDHFYPELLDPETFEPVPDGQYGELVLTSLTKEGMPVIRYRTKDITAFDHTPCKCGRTTVRMAKLRGRTDDMLIIRGVNVFPSQIEGVLMNMPEVGGQYEIYVCREGYMDKLEVKVEVADATLLTDYAKLNALRDKIKHNLRTVLQIDAIVKLCEPLSLKRFEGKSKRVTDVRDLHD</sequence>
<dbReference type="InterPro" id="IPR051414">
    <property type="entry name" value="Adenylate-forming_Reductase"/>
</dbReference>
<evidence type="ECO:0000256" key="6">
    <source>
        <dbReference type="ARBA" id="ARBA00060591"/>
    </source>
</evidence>
<evidence type="ECO:0000256" key="7">
    <source>
        <dbReference type="ARBA" id="ARBA00061566"/>
    </source>
</evidence>
<dbReference type="PANTHER" id="PTHR43439">
    <property type="entry name" value="PHENYLACETATE-COENZYME A LIGASE"/>
    <property type="match status" value="1"/>
</dbReference>
<dbReference type="FunFam" id="3.40.50.12780:FF:000016">
    <property type="entry name" value="Phenylacetate-coenzyme A ligase"/>
    <property type="match status" value="1"/>
</dbReference>
<dbReference type="EMBL" id="JADINF010000006">
    <property type="protein sequence ID" value="MBO8423447.1"/>
    <property type="molecule type" value="Genomic_DNA"/>
</dbReference>
<name>A0A940ICS7_9FIRM</name>
<feature type="domain" description="AMP-dependent synthetase/ligase" evidence="12">
    <location>
        <begin position="90"/>
        <end position="284"/>
    </location>
</feature>
<keyword evidence="4 11" id="KW-0436">Ligase</keyword>
<evidence type="ECO:0000313" key="14">
    <source>
        <dbReference type="EMBL" id="MBO8423447.1"/>
    </source>
</evidence>
<evidence type="ECO:0000256" key="3">
    <source>
        <dbReference type="ARBA" id="ARBA00022553"/>
    </source>
</evidence>
<comment type="function">
    <text evidence="11">Catalyzes the activation of phenylacetic acid (PA) to phenylacetyl-CoA (PA-CoA).</text>
</comment>
<organism evidence="14 15">
    <name type="scientific">Candidatus Stercoripulliclostridium pullicola</name>
    <dbReference type="NCBI Taxonomy" id="2840953"/>
    <lineage>
        <taxon>Bacteria</taxon>
        <taxon>Bacillati</taxon>
        <taxon>Bacillota</taxon>
        <taxon>Clostridia</taxon>
        <taxon>Eubacteriales</taxon>
        <taxon>Candidatus Stercoripulliclostridium</taxon>
    </lineage>
</organism>
<dbReference type="EC" id="6.2.1.30" evidence="8 11"/>
<comment type="similarity">
    <text evidence="7 11">Belongs to the phenylacetyl-CoA ligase family.</text>
</comment>
<dbReference type="CDD" id="cd05913">
    <property type="entry name" value="PaaK"/>
    <property type="match status" value="1"/>
</dbReference>
<dbReference type="Pfam" id="PF14535">
    <property type="entry name" value="AMP-binding_C_2"/>
    <property type="match status" value="1"/>
</dbReference>
<dbReference type="GO" id="GO:0010124">
    <property type="term" value="P:phenylacetate catabolic process"/>
    <property type="evidence" value="ECO:0007669"/>
    <property type="project" value="UniProtKB-UniRule"/>
</dbReference>
<dbReference type="InterPro" id="IPR045851">
    <property type="entry name" value="AMP-bd_C_sf"/>
</dbReference>
<dbReference type="InterPro" id="IPR000873">
    <property type="entry name" value="AMP-dep_synth/lig_dom"/>
</dbReference>
<accession>A0A940ICS7</accession>
<comment type="catalytic activity">
    <reaction evidence="11">
        <text>2-phenylacetate + ATP + CoA = phenylacetyl-CoA + AMP + diphosphate</text>
        <dbReference type="Rhea" id="RHEA:20956"/>
        <dbReference type="ChEBI" id="CHEBI:18401"/>
        <dbReference type="ChEBI" id="CHEBI:30616"/>
        <dbReference type="ChEBI" id="CHEBI:33019"/>
        <dbReference type="ChEBI" id="CHEBI:57287"/>
        <dbReference type="ChEBI" id="CHEBI:57390"/>
        <dbReference type="ChEBI" id="CHEBI:456215"/>
        <dbReference type="EC" id="6.2.1.30"/>
    </reaction>
</comment>
<dbReference type="Proteomes" id="UP000727857">
    <property type="component" value="Unassembled WGS sequence"/>
</dbReference>
<evidence type="ECO:0000256" key="10">
    <source>
        <dbReference type="ARBA" id="ARBA00075111"/>
    </source>
</evidence>
<evidence type="ECO:0000256" key="11">
    <source>
        <dbReference type="PIRNR" id="PIRNR006444"/>
    </source>
</evidence>
<dbReference type="GO" id="GO:0000166">
    <property type="term" value="F:nucleotide binding"/>
    <property type="evidence" value="ECO:0007669"/>
    <property type="project" value="UniProtKB-KW"/>
</dbReference>
<keyword evidence="3" id="KW-0597">Phosphoprotein</keyword>
<evidence type="ECO:0000256" key="1">
    <source>
        <dbReference type="ARBA" id="ARBA00011245"/>
    </source>
</evidence>
<proteinExistence type="inferred from homology"/>
<comment type="subunit">
    <text evidence="1">Monomer.</text>
</comment>
<reference evidence="14" key="1">
    <citation type="submission" date="2020-10" db="EMBL/GenBank/DDBJ databases">
        <authorList>
            <person name="Gilroy R."/>
        </authorList>
    </citation>
    <scope>NUCLEOTIDE SEQUENCE</scope>
    <source>
        <strain evidence="14">517</strain>
    </source>
</reference>
<evidence type="ECO:0000256" key="9">
    <source>
        <dbReference type="ARBA" id="ARBA00068695"/>
    </source>
</evidence>
<dbReference type="PANTHER" id="PTHR43439:SF2">
    <property type="entry name" value="ENZYME, PUTATIVE (JCVI)-RELATED"/>
    <property type="match status" value="1"/>
</dbReference>
<dbReference type="GO" id="GO:0047475">
    <property type="term" value="F:phenylacetate-CoA ligase activity"/>
    <property type="evidence" value="ECO:0007669"/>
    <property type="project" value="UniProtKB-EC"/>
</dbReference>
<dbReference type="InterPro" id="IPR028154">
    <property type="entry name" value="AMP-dep_Lig_C"/>
</dbReference>
<dbReference type="Pfam" id="PF00501">
    <property type="entry name" value="AMP-binding"/>
    <property type="match status" value="1"/>
</dbReference>
<evidence type="ECO:0000313" key="15">
    <source>
        <dbReference type="Proteomes" id="UP000727857"/>
    </source>
</evidence>
<evidence type="ECO:0000259" key="12">
    <source>
        <dbReference type="Pfam" id="PF00501"/>
    </source>
</evidence>
<evidence type="ECO:0000256" key="8">
    <source>
        <dbReference type="ARBA" id="ARBA00066629"/>
    </source>
</evidence>
<feature type="domain" description="AMP-dependent ligase C-terminal" evidence="13">
    <location>
        <begin position="334"/>
        <end position="430"/>
    </location>
</feature>
<comment type="pathway">
    <text evidence="6 11">Aromatic compound metabolism; phenylacetate degradation.</text>
</comment>
<protein>
    <recommendedName>
        <fullName evidence="9 11">Phenylacetate-coenzyme A ligase</fullName>
        <ecNumber evidence="8 11">6.2.1.30</ecNumber>
    </recommendedName>
    <alternativeName>
        <fullName evidence="10 11">Phenylacetyl-CoA ligase</fullName>
    </alternativeName>
</protein>
<dbReference type="InterPro" id="IPR011880">
    <property type="entry name" value="PA_CoA_ligase"/>
</dbReference>
<gene>
    <name evidence="14" type="ORF">IAB16_00275</name>
</gene>
<dbReference type="SUPFAM" id="SSF56801">
    <property type="entry name" value="Acetyl-CoA synthetase-like"/>
    <property type="match status" value="1"/>
</dbReference>
<keyword evidence="5 11" id="KW-0547">Nucleotide-binding</keyword>
<dbReference type="PIRSF" id="PIRSF006444">
    <property type="entry name" value="PaaK"/>
    <property type="match status" value="1"/>
</dbReference>
<dbReference type="Gene3D" id="3.40.50.12780">
    <property type="entry name" value="N-terminal domain of ligase-like"/>
    <property type="match status" value="1"/>
</dbReference>
<dbReference type="InterPro" id="IPR042099">
    <property type="entry name" value="ANL_N_sf"/>
</dbReference>
<reference evidence="14" key="2">
    <citation type="journal article" date="2021" name="PeerJ">
        <title>Extensive microbial diversity within the chicken gut microbiome revealed by metagenomics and culture.</title>
        <authorList>
            <person name="Gilroy R."/>
            <person name="Ravi A."/>
            <person name="Getino M."/>
            <person name="Pursley I."/>
            <person name="Horton D.L."/>
            <person name="Alikhan N.F."/>
            <person name="Baker D."/>
            <person name="Gharbi K."/>
            <person name="Hall N."/>
            <person name="Watson M."/>
            <person name="Adriaenssens E.M."/>
            <person name="Foster-Nyarko E."/>
            <person name="Jarju S."/>
            <person name="Secka A."/>
            <person name="Antonio M."/>
            <person name="Oren A."/>
            <person name="Chaudhuri R.R."/>
            <person name="La Ragione R."/>
            <person name="Hildebrand F."/>
            <person name="Pallen M.J."/>
        </authorList>
    </citation>
    <scope>NUCLEOTIDE SEQUENCE</scope>
    <source>
        <strain evidence="14">517</strain>
    </source>
</reference>
<dbReference type="Gene3D" id="3.30.300.30">
    <property type="match status" value="1"/>
</dbReference>
<comment type="caution">
    <text evidence="14">The sequence shown here is derived from an EMBL/GenBank/DDBJ whole genome shotgun (WGS) entry which is preliminary data.</text>
</comment>
<evidence type="ECO:0000256" key="5">
    <source>
        <dbReference type="ARBA" id="ARBA00022741"/>
    </source>
</evidence>
<evidence type="ECO:0000256" key="4">
    <source>
        <dbReference type="ARBA" id="ARBA00022598"/>
    </source>
</evidence>